<feature type="region of interest" description="Disordered" evidence="3">
    <location>
        <begin position="259"/>
        <end position="279"/>
    </location>
</feature>
<keyword evidence="2" id="KW-0175">Coiled coil</keyword>
<proteinExistence type="inferred from homology"/>
<evidence type="ECO:0000313" key="4">
    <source>
        <dbReference type="EMBL" id="CAN69760.1"/>
    </source>
</evidence>
<dbReference type="EMBL" id="AM448709">
    <property type="protein sequence ID" value="CAN69760.1"/>
    <property type="molecule type" value="Genomic_DNA"/>
</dbReference>
<feature type="coiled-coil region" evidence="2">
    <location>
        <begin position="101"/>
        <end position="128"/>
    </location>
</feature>
<dbReference type="Gene3D" id="3.40.50.2000">
    <property type="entry name" value="Glycogen Phosphorylase B"/>
    <property type="match status" value="1"/>
</dbReference>
<dbReference type="PANTHER" id="PTHR43939">
    <property type="entry name" value="COILED-COIL DOMAIN-CONTAINING PROTEIN 158"/>
    <property type="match status" value="1"/>
</dbReference>
<gene>
    <name evidence="4" type="ORF">VITISV_013643</name>
</gene>
<evidence type="ECO:0000256" key="2">
    <source>
        <dbReference type="SAM" id="Coils"/>
    </source>
</evidence>
<protein>
    <recommendedName>
        <fullName evidence="5">Alpha-1,4 glucan phosphorylase</fullName>
    </recommendedName>
</protein>
<dbReference type="Pfam" id="PF00343">
    <property type="entry name" value="Phosphorylase"/>
    <property type="match status" value="1"/>
</dbReference>
<evidence type="ECO:0008006" key="5">
    <source>
        <dbReference type="Google" id="ProtNLM"/>
    </source>
</evidence>
<organism evidence="4">
    <name type="scientific">Vitis vinifera</name>
    <name type="common">Grape</name>
    <dbReference type="NCBI Taxonomy" id="29760"/>
    <lineage>
        <taxon>Eukaryota</taxon>
        <taxon>Viridiplantae</taxon>
        <taxon>Streptophyta</taxon>
        <taxon>Embryophyta</taxon>
        <taxon>Tracheophyta</taxon>
        <taxon>Spermatophyta</taxon>
        <taxon>Magnoliopsida</taxon>
        <taxon>eudicotyledons</taxon>
        <taxon>Gunneridae</taxon>
        <taxon>Pentapetalae</taxon>
        <taxon>rosids</taxon>
        <taxon>Vitales</taxon>
        <taxon>Vitaceae</taxon>
        <taxon>Viteae</taxon>
        <taxon>Vitis</taxon>
    </lineage>
</organism>
<name>A5B6U3_VITVI</name>
<evidence type="ECO:0000256" key="3">
    <source>
        <dbReference type="SAM" id="MobiDB-lite"/>
    </source>
</evidence>
<dbReference type="ExpressionAtlas" id="A5B6U3">
    <property type="expression patterns" value="baseline and differential"/>
</dbReference>
<feature type="coiled-coil region" evidence="2">
    <location>
        <begin position="45"/>
        <end position="72"/>
    </location>
</feature>
<reference evidence="4" key="1">
    <citation type="journal article" date="2007" name="PLoS ONE">
        <title>The first genome sequence of an elite grapevine cultivar (Pinot noir Vitis vinifera L.): coping with a highly heterozygous genome.</title>
        <authorList>
            <person name="Velasco R."/>
            <person name="Zharkikh A."/>
            <person name="Troggio M."/>
            <person name="Cartwright D.A."/>
            <person name="Cestaro A."/>
            <person name="Pruss D."/>
            <person name="Pindo M."/>
            <person name="FitzGerald L.M."/>
            <person name="Vezzulli S."/>
            <person name="Reid J."/>
            <person name="Malacarne G."/>
            <person name="Iliev D."/>
            <person name="Coppola G."/>
            <person name="Wardell B."/>
            <person name="Micheletti D."/>
            <person name="Macalma T."/>
            <person name="Facci M."/>
            <person name="Mitchell J.T."/>
            <person name="Perazzolli M."/>
            <person name="Eldredge G."/>
            <person name="Gatto P."/>
            <person name="Oyzerski R."/>
            <person name="Moretto M."/>
            <person name="Gutin N."/>
            <person name="Stefanini M."/>
            <person name="Chen Y."/>
            <person name="Segala C."/>
            <person name="Davenport C."/>
            <person name="Dematte L."/>
            <person name="Mraz A."/>
            <person name="Battilana J."/>
            <person name="Stormo K."/>
            <person name="Costa F."/>
            <person name="Tao Q."/>
            <person name="Si-Ammour A."/>
            <person name="Harkins T."/>
            <person name="Lackey A."/>
            <person name="Perbost C."/>
            <person name="Taillon B."/>
            <person name="Stella A."/>
            <person name="Solovyev V."/>
            <person name="Fawcett J.A."/>
            <person name="Sterck L."/>
            <person name="Vandepoele K."/>
            <person name="Grando S.M."/>
            <person name="Toppo S."/>
            <person name="Moser C."/>
            <person name="Lanchbury J."/>
            <person name="Bogden R."/>
            <person name="Skolnick M."/>
            <person name="Sgaramella V."/>
            <person name="Bhatnagar S.K."/>
            <person name="Fontana P."/>
            <person name="Gutin A."/>
            <person name="Van de Peer Y."/>
            <person name="Salamini F."/>
            <person name="Viola R."/>
        </authorList>
    </citation>
    <scope>NUCLEOTIDE SEQUENCE</scope>
</reference>
<sequence>MMIMLGLSKLTDESAESFNKDFSWKEFIKRLQEIERSQLESKNKILVLKESLRKAEEALVAARSELQEKVTELEQPEQRVSSVKEKLSIAVAKGKGLIVQREALKQSLAEMSNELERCSQELQSKDVRLHEVEMKQKTHSEADCIDWLARSVTGNSLPMTDWGQKSSVGGSYSDTGFVVMDAWKDDVQASSNPSDDLKRKYEELQGKFYGLAACHLTFSSIGEPDLAMEIHRKTENASVFESEKLGVAILGRRFNDKDSEQLVDSQHSSEETNEEIGDGKDFSGIEMFAAAACNNSIGDDVTESTTEDGPVLTYKGNNSSISAMPIEETVLLSVLLLRLITRMERKDGGSWQWSEFPNKIAVHSNDTHPTLAIPELTRLLMNDEGLGWDEAWDMTPKDGFSPETEFIYVGSLKVKIDASEREKVAQKLLEDFNCAPTLLPHDLHKSFIRVSQVSTCFEMNMASSTPDMPAMHRGLFIQPSAIQQQLNLPSFSPSWLSCCTHFLLSLLL</sequence>
<dbReference type="GO" id="GO:0005975">
    <property type="term" value="P:carbohydrate metabolic process"/>
    <property type="evidence" value="ECO:0007669"/>
    <property type="project" value="InterPro"/>
</dbReference>
<comment type="similarity">
    <text evidence="1">Belongs to the glycogen phosphorylase family.</text>
</comment>
<dbReference type="InterPro" id="IPR000811">
    <property type="entry name" value="Glyco_trans_35"/>
</dbReference>
<dbReference type="AlphaFoldDB" id="A5B6U3"/>
<evidence type="ECO:0000256" key="1">
    <source>
        <dbReference type="ARBA" id="ARBA00006047"/>
    </source>
</evidence>
<dbReference type="PANTHER" id="PTHR43939:SF50">
    <property type="entry name" value="NUCLEOPORIN"/>
    <property type="match status" value="1"/>
</dbReference>
<dbReference type="SUPFAM" id="SSF53756">
    <property type="entry name" value="UDP-Glycosyltransferase/glycogen phosphorylase"/>
    <property type="match status" value="1"/>
</dbReference>
<accession>A5B6U3</accession>
<dbReference type="GO" id="GO:0008184">
    <property type="term" value="F:glycogen phosphorylase activity"/>
    <property type="evidence" value="ECO:0007669"/>
    <property type="project" value="InterPro"/>
</dbReference>